<dbReference type="InterPro" id="IPR000262">
    <property type="entry name" value="FMN-dep_DH"/>
</dbReference>
<dbReference type="EMBL" id="JH598095">
    <property type="status" value="NOT_ANNOTATED_CDS"/>
    <property type="molecule type" value="Genomic_DNA"/>
</dbReference>
<dbReference type="CDD" id="cd02809">
    <property type="entry name" value="alpha_hydroxyacid_oxid_FMN"/>
    <property type="match status" value="1"/>
</dbReference>
<sequence>MVKVVPGSYGSTPLNVLEFQEFAREYLPKNAYDYYASGADDMVTLTENRRAFQRLVLLPRVLRDVSQLNLHTTILGHEIRSPVCIAPSAMHCMAHPEGERASSRAAAKAETCYVLSTLSTTSLEDVAEAQNVANSNALRWFQLYVFKDRELTKRLVKRAERAGYTAIVLTVDTPRLGHREPDVRNNFQLPPHLTMANFAQVGGTYEHGVKCQNDSGLAHYVSELFDLSLNWHDVKWLKSITKLPVVVKGVLSPEDAKLAVDMGCQGILVSNHGARQLDGVAATIDALPAIVQAVDGRAEVYMDGGIRRGTDVFKALALGARAVFLGRPVLFGLAHSVREKQVSDFVPLLYVLVLLSLCAWLVSTAQLQGEAGVLSVLRILNEELKHVMLFSGTASLADIGSVFVAHFALVLTLALITLHWQASIRSSWPNTTPLVSVMATCHSSLKHGVKVLKQKCAEDSLLAMIIYAWKQ</sequence>
<dbReference type="InterPro" id="IPR037396">
    <property type="entry name" value="FMN_HAD"/>
</dbReference>
<dbReference type="GO" id="GO:0016491">
    <property type="term" value="F:oxidoreductase activity"/>
    <property type="evidence" value="ECO:0007669"/>
    <property type="project" value="UniProtKB-KW"/>
</dbReference>
<dbReference type="PANTHER" id="PTHR10578">
    <property type="entry name" value="S -2-HYDROXY-ACID OXIDASE-RELATED"/>
    <property type="match status" value="1"/>
</dbReference>
<dbReference type="STRING" id="559515.M4BBB9"/>
<dbReference type="AlphaFoldDB" id="M4BBB9"/>
<dbReference type="InterPro" id="IPR012133">
    <property type="entry name" value="Alpha-hydoxy_acid_DH_FMN"/>
</dbReference>
<dbReference type="SUPFAM" id="SSF51395">
    <property type="entry name" value="FMN-linked oxidoreductases"/>
    <property type="match status" value="1"/>
</dbReference>
<reference evidence="6" key="2">
    <citation type="submission" date="2015-06" db="UniProtKB">
        <authorList>
            <consortium name="EnsemblProtists"/>
        </authorList>
    </citation>
    <scope>IDENTIFICATION</scope>
    <source>
        <strain evidence="6">Emoy2</strain>
    </source>
</reference>
<dbReference type="EnsemblProtists" id="HpaT803581">
    <property type="protein sequence ID" value="HpaP803581"/>
    <property type="gene ID" value="HpaG803581"/>
</dbReference>
<dbReference type="OMA" id="RIWFRPK"/>
<evidence type="ECO:0000313" key="7">
    <source>
        <dbReference type="Proteomes" id="UP000011713"/>
    </source>
</evidence>
<dbReference type="FunFam" id="3.20.20.70:FF:000056">
    <property type="entry name" value="hydroxyacid oxidase 2"/>
    <property type="match status" value="1"/>
</dbReference>
<proteinExistence type="inferred from homology"/>
<dbReference type="PANTHER" id="PTHR10578:SF149">
    <property type="entry name" value="2-HYDROXYACID OXIDASE 2"/>
    <property type="match status" value="1"/>
</dbReference>
<feature type="transmembrane region" description="Helical" evidence="4">
    <location>
        <begin position="387"/>
        <end position="416"/>
    </location>
</feature>
<name>M4BBB9_HYAAE</name>
<dbReference type="VEuPathDB" id="FungiDB:HpaG803581"/>
<evidence type="ECO:0000313" key="6">
    <source>
        <dbReference type="EnsemblProtists" id="HpaP803581"/>
    </source>
</evidence>
<dbReference type="Pfam" id="PF01070">
    <property type="entry name" value="FMN_dh"/>
    <property type="match status" value="1"/>
</dbReference>
<dbReference type="GO" id="GO:0005737">
    <property type="term" value="C:cytoplasm"/>
    <property type="evidence" value="ECO:0007669"/>
    <property type="project" value="UniProtKB-ARBA"/>
</dbReference>
<dbReference type="GO" id="GO:0010181">
    <property type="term" value="F:FMN binding"/>
    <property type="evidence" value="ECO:0007669"/>
    <property type="project" value="InterPro"/>
</dbReference>
<dbReference type="InterPro" id="IPR013785">
    <property type="entry name" value="Aldolase_TIM"/>
</dbReference>
<accession>M4BBB9</accession>
<evidence type="ECO:0000256" key="4">
    <source>
        <dbReference type="SAM" id="Phobius"/>
    </source>
</evidence>
<keyword evidence="4" id="KW-0812">Transmembrane</keyword>
<comment type="similarity">
    <text evidence="3">Belongs to the FMN-dependent alpha-hydroxy acid dehydrogenase family.</text>
</comment>
<organism evidence="6 7">
    <name type="scientific">Hyaloperonospora arabidopsidis (strain Emoy2)</name>
    <name type="common">Downy mildew agent</name>
    <name type="synonym">Peronospora arabidopsidis</name>
    <dbReference type="NCBI Taxonomy" id="559515"/>
    <lineage>
        <taxon>Eukaryota</taxon>
        <taxon>Sar</taxon>
        <taxon>Stramenopiles</taxon>
        <taxon>Oomycota</taxon>
        <taxon>Peronosporomycetes</taxon>
        <taxon>Peronosporales</taxon>
        <taxon>Peronosporaceae</taxon>
        <taxon>Hyaloperonospora</taxon>
    </lineage>
</organism>
<keyword evidence="2" id="KW-0560">Oxidoreductase</keyword>
<feature type="transmembrane region" description="Helical" evidence="4">
    <location>
        <begin position="345"/>
        <end position="367"/>
    </location>
</feature>
<keyword evidence="4" id="KW-0472">Membrane</keyword>
<protein>
    <recommendedName>
        <fullName evidence="5">FMN hydroxy acid dehydrogenase domain-containing protein</fullName>
    </recommendedName>
</protein>
<dbReference type="PROSITE" id="PS51349">
    <property type="entry name" value="FMN_HYDROXY_ACID_DH_2"/>
    <property type="match status" value="1"/>
</dbReference>
<dbReference type="Gene3D" id="3.20.20.70">
    <property type="entry name" value="Aldolase class I"/>
    <property type="match status" value="1"/>
</dbReference>
<evidence type="ECO:0000256" key="3">
    <source>
        <dbReference type="ARBA" id="ARBA00024042"/>
    </source>
</evidence>
<dbReference type="eggNOG" id="KOG0538">
    <property type="taxonomic scope" value="Eukaryota"/>
</dbReference>
<reference evidence="7" key="1">
    <citation type="journal article" date="2010" name="Science">
        <title>Signatures of adaptation to obligate biotrophy in the Hyaloperonospora arabidopsidis genome.</title>
        <authorList>
            <person name="Baxter L."/>
            <person name="Tripathy S."/>
            <person name="Ishaque N."/>
            <person name="Boot N."/>
            <person name="Cabral A."/>
            <person name="Kemen E."/>
            <person name="Thines M."/>
            <person name="Ah-Fong A."/>
            <person name="Anderson R."/>
            <person name="Badejoko W."/>
            <person name="Bittner-Eddy P."/>
            <person name="Boore J.L."/>
            <person name="Chibucos M.C."/>
            <person name="Coates M."/>
            <person name="Dehal P."/>
            <person name="Delehaunty K."/>
            <person name="Dong S."/>
            <person name="Downton P."/>
            <person name="Dumas B."/>
            <person name="Fabro G."/>
            <person name="Fronick C."/>
            <person name="Fuerstenberg S.I."/>
            <person name="Fulton L."/>
            <person name="Gaulin E."/>
            <person name="Govers F."/>
            <person name="Hughes L."/>
            <person name="Humphray S."/>
            <person name="Jiang R.H."/>
            <person name="Judelson H."/>
            <person name="Kamoun S."/>
            <person name="Kyung K."/>
            <person name="Meijer H."/>
            <person name="Minx P."/>
            <person name="Morris P."/>
            <person name="Nelson J."/>
            <person name="Phuntumart V."/>
            <person name="Qutob D."/>
            <person name="Rehmany A."/>
            <person name="Rougon-Cardoso A."/>
            <person name="Ryden P."/>
            <person name="Torto-Alalibo T."/>
            <person name="Studholme D."/>
            <person name="Wang Y."/>
            <person name="Win J."/>
            <person name="Wood J."/>
            <person name="Clifton S.W."/>
            <person name="Rogers J."/>
            <person name="Van den Ackerveken G."/>
            <person name="Jones J.D."/>
            <person name="McDowell J.M."/>
            <person name="Beynon J."/>
            <person name="Tyler B.M."/>
        </authorList>
    </citation>
    <scope>NUCLEOTIDE SEQUENCE [LARGE SCALE GENOMIC DNA]</scope>
    <source>
        <strain evidence="7">Emoy2</strain>
    </source>
</reference>
<dbReference type="InParanoid" id="M4BBB9"/>
<dbReference type="InterPro" id="IPR008259">
    <property type="entry name" value="FMN_hydac_DH_AS"/>
</dbReference>
<evidence type="ECO:0000256" key="1">
    <source>
        <dbReference type="ARBA" id="ARBA00001917"/>
    </source>
</evidence>
<feature type="domain" description="FMN hydroxy acid dehydrogenase" evidence="5">
    <location>
        <begin position="8"/>
        <end position="409"/>
    </location>
</feature>
<comment type="cofactor">
    <cofactor evidence="1">
        <name>FMN</name>
        <dbReference type="ChEBI" id="CHEBI:58210"/>
    </cofactor>
</comment>
<evidence type="ECO:0000256" key="2">
    <source>
        <dbReference type="ARBA" id="ARBA00023002"/>
    </source>
</evidence>
<keyword evidence="4" id="KW-1133">Transmembrane helix</keyword>
<dbReference type="HOGENOM" id="CLU_020639_6_1_1"/>
<dbReference type="PROSITE" id="PS00557">
    <property type="entry name" value="FMN_HYDROXY_ACID_DH_1"/>
    <property type="match status" value="1"/>
</dbReference>
<keyword evidence="7" id="KW-1185">Reference proteome</keyword>
<evidence type="ECO:0000259" key="5">
    <source>
        <dbReference type="PROSITE" id="PS51349"/>
    </source>
</evidence>
<dbReference type="Proteomes" id="UP000011713">
    <property type="component" value="Unassembled WGS sequence"/>
</dbReference>